<dbReference type="Gene3D" id="2.60.40.1510">
    <property type="entry name" value="ntegrin, alpha v. Chain A, domain 3"/>
    <property type="match status" value="1"/>
</dbReference>
<dbReference type="Pfam" id="PF20805">
    <property type="entry name" value="Integrin_A_Ig_2"/>
    <property type="match status" value="1"/>
</dbReference>
<keyword evidence="5" id="KW-0677">Repeat</keyword>
<evidence type="ECO:0000256" key="4">
    <source>
        <dbReference type="ARBA" id="ARBA00022729"/>
    </source>
</evidence>
<evidence type="ECO:0000256" key="5">
    <source>
        <dbReference type="ARBA" id="ARBA00022737"/>
    </source>
</evidence>
<keyword evidence="3 13" id="KW-0812">Transmembrane</keyword>
<accession>R7VGN8</accession>
<dbReference type="OMA" id="SCVSTRF"/>
<evidence type="ECO:0000256" key="7">
    <source>
        <dbReference type="ARBA" id="ARBA00022989"/>
    </source>
</evidence>
<evidence type="ECO:0000256" key="11">
    <source>
        <dbReference type="ARBA" id="ARBA00023180"/>
    </source>
</evidence>
<gene>
    <name evidence="18" type="ORF">CAPTEDRAFT_224596</name>
</gene>
<feature type="domain" description="Integrin alpha first immunoglubulin-like" evidence="15">
    <location>
        <begin position="283"/>
        <end position="434"/>
    </location>
</feature>
<dbReference type="GO" id="GO:0098609">
    <property type="term" value="P:cell-cell adhesion"/>
    <property type="evidence" value="ECO:0007669"/>
    <property type="project" value="TreeGrafter"/>
</dbReference>
<feature type="transmembrane region" description="Helical" evidence="13">
    <location>
        <begin position="820"/>
        <end position="842"/>
    </location>
</feature>
<dbReference type="InterPro" id="IPR032695">
    <property type="entry name" value="Integrin_dom_sf"/>
</dbReference>
<evidence type="ECO:0000256" key="10">
    <source>
        <dbReference type="ARBA" id="ARBA00023170"/>
    </source>
</evidence>
<dbReference type="Gene3D" id="2.60.40.1460">
    <property type="entry name" value="Integrin domains. Chain A, domain 2"/>
    <property type="match status" value="1"/>
</dbReference>
<keyword evidence="10 13" id="KW-0675">Receptor</keyword>
<dbReference type="InterPro" id="IPR000413">
    <property type="entry name" value="Integrin_alpha"/>
</dbReference>
<dbReference type="SMART" id="SM00191">
    <property type="entry name" value="Int_alpha"/>
    <property type="match status" value="4"/>
</dbReference>
<reference evidence="20" key="1">
    <citation type="submission" date="2012-12" db="EMBL/GenBank/DDBJ databases">
        <authorList>
            <person name="Hellsten U."/>
            <person name="Grimwood J."/>
            <person name="Chapman J.A."/>
            <person name="Shapiro H."/>
            <person name="Aerts A."/>
            <person name="Otillar R.P."/>
            <person name="Terry A.Y."/>
            <person name="Boore J.L."/>
            <person name="Simakov O."/>
            <person name="Marletaz F."/>
            <person name="Cho S.-J."/>
            <person name="Edsinger-Gonzales E."/>
            <person name="Havlak P."/>
            <person name="Kuo D.-H."/>
            <person name="Larsson T."/>
            <person name="Lv J."/>
            <person name="Arendt D."/>
            <person name="Savage R."/>
            <person name="Osoegawa K."/>
            <person name="de Jong P."/>
            <person name="Lindberg D.R."/>
            <person name="Seaver E.C."/>
            <person name="Weisblat D.A."/>
            <person name="Putnam N.H."/>
            <person name="Grigoriev I.V."/>
            <person name="Rokhsar D.S."/>
        </authorList>
    </citation>
    <scope>NUCLEOTIDE SEQUENCE</scope>
    <source>
        <strain evidence="20">I ESC-2004</strain>
    </source>
</reference>
<reference evidence="18 20" key="2">
    <citation type="journal article" date="2013" name="Nature">
        <title>Insights into bilaterian evolution from three spiralian genomes.</title>
        <authorList>
            <person name="Simakov O."/>
            <person name="Marletaz F."/>
            <person name="Cho S.J."/>
            <person name="Edsinger-Gonzales E."/>
            <person name="Havlak P."/>
            <person name="Hellsten U."/>
            <person name="Kuo D.H."/>
            <person name="Larsson T."/>
            <person name="Lv J."/>
            <person name="Arendt D."/>
            <person name="Savage R."/>
            <person name="Osoegawa K."/>
            <person name="de Jong P."/>
            <person name="Grimwood J."/>
            <person name="Chapman J.A."/>
            <person name="Shapiro H."/>
            <person name="Aerts A."/>
            <person name="Otillar R.P."/>
            <person name="Terry A.Y."/>
            <person name="Boore J.L."/>
            <person name="Grigoriev I.V."/>
            <person name="Lindberg D.R."/>
            <person name="Seaver E.C."/>
            <person name="Weisblat D.A."/>
            <person name="Putnam N.H."/>
            <person name="Rokhsar D.S."/>
        </authorList>
    </citation>
    <scope>NUCLEOTIDE SEQUENCE</scope>
    <source>
        <strain evidence="18 20">I ESC-2004</strain>
    </source>
</reference>
<evidence type="ECO:0000256" key="12">
    <source>
        <dbReference type="PROSITE-ProRule" id="PRU00803"/>
    </source>
</evidence>
<evidence type="ECO:0000256" key="2">
    <source>
        <dbReference type="ARBA" id="ARBA00008054"/>
    </source>
</evidence>
<evidence type="ECO:0000313" key="19">
    <source>
        <dbReference type="EnsemblMetazoa" id="CapteP224596"/>
    </source>
</evidence>
<keyword evidence="7 13" id="KW-1133">Transmembrane helix</keyword>
<evidence type="ECO:0000256" key="9">
    <source>
        <dbReference type="ARBA" id="ARBA00023136"/>
    </source>
</evidence>
<dbReference type="EnsemblMetazoa" id="CapteT224596">
    <property type="protein sequence ID" value="CapteP224596"/>
    <property type="gene ID" value="CapteG224596"/>
</dbReference>
<dbReference type="GO" id="GO:0007160">
    <property type="term" value="P:cell-matrix adhesion"/>
    <property type="evidence" value="ECO:0007669"/>
    <property type="project" value="TreeGrafter"/>
</dbReference>
<evidence type="ECO:0000313" key="18">
    <source>
        <dbReference type="EMBL" id="ELU15481.1"/>
    </source>
</evidence>
<dbReference type="GO" id="GO:0005178">
    <property type="term" value="F:integrin binding"/>
    <property type="evidence" value="ECO:0007669"/>
    <property type="project" value="TreeGrafter"/>
</dbReference>
<dbReference type="InterPro" id="IPR013649">
    <property type="entry name" value="Integrin_alpha_Ig-like_1"/>
</dbReference>
<dbReference type="OrthoDB" id="5317514at2759"/>
<dbReference type="InterPro" id="IPR048285">
    <property type="entry name" value="Integrin_alpha_Ig-like_2"/>
</dbReference>
<dbReference type="EMBL" id="AMQN01000665">
    <property type="status" value="NOT_ANNOTATED_CDS"/>
    <property type="molecule type" value="Genomic_DNA"/>
</dbReference>
<dbReference type="PRINTS" id="PR01185">
    <property type="entry name" value="INTEGRINA"/>
</dbReference>
<feature type="repeat" description="FG-GAP" evidence="12">
    <location>
        <begin position="170"/>
        <end position="232"/>
    </location>
</feature>
<dbReference type="InterPro" id="IPR028994">
    <property type="entry name" value="Integrin_alpha_N"/>
</dbReference>
<keyword evidence="11" id="KW-0325">Glycoprotein</keyword>
<dbReference type="Pfam" id="PF08441">
    <property type="entry name" value="Integrin_A_Ig_1"/>
    <property type="match status" value="1"/>
</dbReference>
<dbReference type="HOGENOM" id="CLU_004111_4_0_1"/>
<feature type="repeat" description="FG-GAP" evidence="12">
    <location>
        <begin position="236"/>
        <end position="298"/>
    </location>
</feature>
<feature type="domain" description="Integrin alpha second immunoglobulin-like" evidence="16">
    <location>
        <begin position="435"/>
        <end position="570"/>
    </location>
</feature>
<dbReference type="InterPro" id="IPR013519">
    <property type="entry name" value="Int_alpha_beta-p"/>
</dbReference>
<evidence type="ECO:0000259" key="17">
    <source>
        <dbReference type="Pfam" id="PF20806"/>
    </source>
</evidence>
<evidence type="ECO:0000259" key="15">
    <source>
        <dbReference type="Pfam" id="PF08441"/>
    </source>
</evidence>
<dbReference type="GO" id="GO:0008305">
    <property type="term" value="C:integrin complex"/>
    <property type="evidence" value="ECO:0007669"/>
    <property type="project" value="InterPro"/>
</dbReference>
<reference evidence="19" key="3">
    <citation type="submission" date="2015-06" db="UniProtKB">
        <authorList>
            <consortium name="EnsemblMetazoa"/>
        </authorList>
    </citation>
    <scope>IDENTIFICATION</scope>
</reference>
<keyword evidence="20" id="KW-1185">Reference proteome</keyword>
<evidence type="ECO:0000259" key="16">
    <source>
        <dbReference type="Pfam" id="PF20805"/>
    </source>
</evidence>
<comment type="similarity">
    <text evidence="2 13">Belongs to the integrin alpha chain family.</text>
</comment>
<dbReference type="EMBL" id="KB293808">
    <property type="protein sequence ID" value="ELU15481.1"/>
    <property type="molecule type" value="Genomic_DNA"/>
</dbReference>
<dbReference type="Pfam" id="PF01839">
    <property type="entry name" value="FG-GAP"/>
    <property type="match status" value="2"/>
</dbReference>
<keyword evidence="6 13" id="KW-0130">Cell adhesion</keyword>
<evidence type="ECO:0000256" key="1">
    <source>
        <dbReference type="ARBA" id="ARBA00004479"/>
    </source>
</evidence>
<sequence>MKPDVNSTEKRVNAQRLTDGSRFAMGAVGSFYWQGQVFEQSVDSEIKDSHETHEAPPTVNVDDSYQGYSMARGEFTGDALSDYVAGVPKGDGLLGKVSVYDNELESLYNISGEQVGEYFGYSVTVGDFNDDGLDDIAVGAPFYTDFESNSFETGRVYVHYQTKKHSFRNKRDVLVGCKSRLCRFGLAISAVGDIDNDGITDLVVGAPYDSEPGQPANGAIYIFHGSRDGIITEVSQVIHASQLNPSLRGFGFSVHGGLDFDGNVYPDLLVGAVDADKAVYLKTRPVIRMHADLRVEPTFINLEQRNCELNDETSVSCFTVVTCLSYSGLGAPNEITLSVEWFLDDFRNLTQRAFFLGGSERETKQTKTMTIYQTNRCQTNVAYLKNGIRDKLTPIAVVLKYTLLESRVPRGQLKPILDQYIPSNVTTLGHIKKDCGEDNICIPDLSVSVTKPPFDYVMGSSDDIDMMIVVMNKGEDAFEAQLNIAMPSGVNFRNIKNTDSSLSQQCTTYKNDEGLDYILCDLGNPLRARDYVRFTLKTTPNEKFIDPTSVVLAFSLVVNSSNPEDDKTIEDNYAVVQIGLAAKTVIRVTGASKPEQVLYNSSLANHINEHEEDLGPELVHLYEIRNLGPSDIEFLSVVIRWPSTLNNGQNHFLYLPEMPRVVQGKGYCMASMINPENVTVSEASPNSTYRALYDSGSNIRQKRDLESLRKRRLTGTHDDLILQVDCSDPNLRDCAVIRCHIESMTNGDVALVQVRARVWMQTIIQMQKEFRALEASSHATAEVVDVPYLMKPAEHSVATYKVKTFVAAIDSGPGYQRVEFWVIVLAIVGGCLLLFLLIILLWMCGFFRRKKAEDDPDLLHKAELKPKPKNGMYESVPSEDL</sequence>
<protein>
    <submittedName>
        <fullName evidence="18 19">Uncharacterized protein</fullName>
    </submittedName>
</protein>
<feature type="repeat" description="FG-GAP" evidence="12">
    <location>
        <begin position="105"/>
        <end position="168"/>
    </location>
</feature>
<dbReference type="SUPFAM" id="SSF69318">
    <property type="entry name" value="Integrin alpha N-terminal domain"/>
    <property type="match status" value="1"/>
</dbReference>
<dbReference type="Gene3D" id="2.130.10.130">
    <property type="entry name" value="Integrin alpha, N-terminal"/>
    <property type="match status" value="1"/>
</dbReference>
<organism evidence="18">
    <name type="scientific">Capitella teleta</name>
    <name type="common">Polychaete worm</name>
    <dbReference type="NCBI Taxonomy" id="283909"/>
    <lineage>
        <taxon>Eukaryota</taxon>
        <taxon>Metazoa</taxon>
        <taxon>Spiralia</taxon>
        <taxon>Lophotrochozoa</taxon>
        <taxon>Annelida</taxon>
        <taxon>Polychaeta</taxon>
        <taxon>Sedentaria</taxon>
        <taxon>Scolecida</taxon>
        <taxon>Capitellidae</taxon>
        <taxon>Capitella</taxon>
    </lineage>
</organism>
<dbReference type="PANTHER" id="PTHR23220:SF133">
    <property type="entry name" value="INTEGRIN ALPHA-PS2"/>
    <property type="match status" value="1"/>
</dbReference>
<dbReference type="STRING" id="283909.R7VGN8"/>
<keyword evidence="8 13" id="KW-0401">Integrin</keyword>
<dbReference type="PANTHER" id="PTHR23220">
    <property type="entry name" value="INTEGRIN ALPHA"/>
    <property type="match status" value="1"/>
</dbReference>
<dbReference type="GO" id="GO:0033627">
    <property type="term" value="P:cell adhesion mediated by integrin"/>
    <property type="evidence" value="ECO:0007669"/>
    <property type="project" value="TreeGrafter"/>
</dbReference>
<dbReference type="GO" id="GO:0009897">
    <property type="term" value="C:external side of plasma membrane"/>
    <property type="evidence" value="ECO:0007669"/>
    <property type="project" value="TreeGrafter"/>
</dbReference>
<feature type="domain" description="Integrin alpha third immunoglobulin-like" evidence="17">
    <location>
        <begin position="587"/>
        <end position="806"/>
    </location>
</feature>
<evidence type="ECO:0000256" key="6">
    <source>
        <dbReference type="ARBA" id="ARBA00022889"/>
    </source>
</evidence>
<proteinExistence type="inferred from homology"/>
<dbReference type="SUPFAM" id="SSF69179">
    <property type="entry name" value="Integrin domains"/>
    <property type="match status" value="3"/>
</dbReference>
<dbReference type="Pfam" id="PF20806">
    <property type="entry name" value="Integrin_A_Ig_3"/>
    <property type="match status" value="1"/>
</dbReference>
<name>R7VGN8_CAPTE</name>
<dbReference type="PROSITE" id="PS51470">
    <property type="entry name" value="FG_GAP"/>
    <property type="match status" value="3"/>
</dbReference>
<feature type="region of interest" description="Disordered" evidence="14">
    <location>
        <begin position="858"/>
        <end position="881"/>
    </location>
</feature>
<evidence type="ECO:0000256" key="14">
    <source>
        <dbReference type="SAM" id="MobiDB-lite"/>
    </source>
</evidence>
<dbReference type="InterPro" id="IPR048286">
    <property type="entry name" value="Integrin_alpha_Ig-like_3"/>
</dbReference>
<comment type="subcellular location">
    <subcellularLocation>
        <location evidence="1 13">Membrane</location>
        <topology evidence="1 13">Single-pass type I membrane protein</topology>
    </subcellularLocation>
</comment>
<dbReference type="Gene3D" id="1.20.5.930">
    <property type="entry name" value="Bicelle-embedded integrin alpha(iib) transmembrane segment"/>
    <property type="match status" value="1"/>
</dbReference>
<dbReference type="Gene3D" id="2.60.40.1530">
    <property type="entry name" value="ntegrin, alpha v. Chain A, domain 4"/>
    <property type="match status" value="1"/>
</dbReference>
<dbReference type="InterPro" id="IPR013517">
    <property type="entry name" value="FG-GAP"/>
</dbReference>
<keyword evidence="4" id="KW-0732">Signal</keyword>
<evidence type="ECO:0000256" key="8">
    <source>
        <dbReference type="ARBA" id="ARBA00023037"/>
    </source>
</evidence>
<keyword evidence="9 13" id="KW-0472">Membrane</keyword>
<evidence type="ECO:0000256" key="13">
    <source>
        <dbReference type="RuleBase" id="RU003762"/>
    </source>
</evidence>
<dbReference type="GO" id="GO:0007229">
    <property type="term" value="P:integrin-mediated signaling pathway"/>
    <property type="evidence" value="ECO:0007669"/>
    <property type="project" value="UniProtKB-KW"/>
</dbReference>
<dbReference type="Proteomes" id="UP000014760">
    <property type="component" value="Unassembled WGS sequence"/>
</dbReference>
<evidence type="ECO:0000313" key="20">
    <source>
        <dbReference type="Proteomes" id="UP000014760"/>
    </source>
</evidence>
<dbReference type="AlphaFoldDB" id="R7VGN8"/>
<evidence type="ECO:0000256" key="3">
    <source>
        <dbReference type="ARBA" id="ARBA00022692"/>
    </source>
</evidence>